<dbReference type="PROSITE" id="PS51740">
    <property type="entry name" value="SPOVT_ABRB"/>
    <property type="match status" value="1"/>
</dbReference>
<dbReference type="Pfam" id="PF04014">
    <property type="entry name" value="MazE_antitoxin"/>
    <property type="match status" value="1"/>
</dbReference>
<accession>A0ABT8S6Y7</accession>
<evidence type="ECO:0000256" key="1">
    <source>
        <dbReference type="PROSITE-ProRule" id="PRU01076"/>
    </source>
</evidence>
<evidence type="ECO:0000259" key="2">
    <source>
        <dbReference type="PROSITE" id="PS51740"/>
    </source>
</evidence>
<reference evidence="3" key="1">
    <citation type="submission" date="2023-06" db="EMBL/GenBank/DDBJ databases">
        <authorList>
            <person name="Jiang Y."/>
            <person name="Liu Q."/>
        </authorList>
    </citation>
    <scope>NUCLEOTIDE SEQUENCE</scope>
    <source>
        <strain evidence="3">CGMCC 1.12090</strain>
    </source>
</reference>
<dbReference type="EMBL" id="JAUKVY010000015">
    <property type="protein sequence ID" value="MDO1534688.1"/>
    <property type="molecule type" value="Genomic_DNA"/>
</dbReference>
<dbReference type="Gene3D" id="2.10.260.10">
    <property type="match status" value="1"/>
</dbReference>
<dbReference type="InterPro" id="IPR037914">
    <property type="entry name" value="SpoVT-AbrB_sf"/>
</dbReference>
<dbReference type="RefSeq" id="WP_301812459.1">
    <property type="nucleotide sequence ID" value="NZ_JAUJZH010000015.1"/>
</dbReference>
<dbReference type="SUPFAM" id="SSF89447">
    <property type="entry name" value="AbrB/MazE/MraZ-like"/>
    <property type="match status" value="1"/>
</dbReference>
<evidence type="ECO:0000313" key="4">
    <source>
        <dbReference type="Proteomes" id="UP001169027"/>
    </source>
</evidence>
<comment type="caution">
    <text evidence="3">The sequence shown here is derived from an EMBL/GenBank/DDBJ whole genome shotgun (WGS) entry which is preliminary data.</text>
</comment>
<dbReference type="Proteomes" id="UP001169027">
    <property type="component" value="Unassembled WGS sequence"/>
</dbReference>
<gene>
    <name evidence="3" type="ORF">Q2T77_20560</name>
</gene>
<organism evidence="3 4">
    <name type="scientific">Variovorax ginsengisoli</name>
    <dbReference type="NCBI Taxonomy" id="363844"/>
    <lineage>
        <taxon>Bacteria</taxon>
        <taxon>Pseudomonadati</taxon>
        <taxon>Pseudomonadota</taxon>
        <taxon>Betaproteobacteria</taxon>
        <taxon>Burkholderiales</taxon>
        <taxon>Comamonadaceae</taxon>
        <taxon>Variovorax</taxon>
    </lineage>
</organism>
<evidence type="ECO:0000313" key="3">
    <source>
        <dbReference type="EMBL" id="MDO1534688.1"/>
    </source>
</evidence>
<proteinExistence type="predicted"/>
<dbReference type="InterPro" id="IPR007159">
    <property type="entry name" value="SpoVT-AbrB_dom"/>
</dbReference>
<dbReference type="NCBIfam" id="TIGR01439">
    <property type="entry name" value="lp_hng_hel_AbrB"/>
    <property type="match status" value="1"/>
</dbReference>
<keyword evidence="4" id="KW-1185">Reference proteome</keyword>
<dbReference type="SMART" id="SM00966">
    <property type="entry name" value="SpoVT_AbrB"/>
    <property type="match status" value="1"/>
</dbReference>
<sequence>MRLTSKGQVTIPQNIRELAGLKPYDEVEFEYRNKQIIVRPVKRATSPAKEAIALLRGSANSNIGLSADEWLEMTRGER</sequence>
<protein>
    <submittedName>
        <fullName evidence="3">AbrB/MazE/SpoVT family DNA-binding domain-containing protein</fullName>
    </submittedName>
</protein>
<feature type="domain" description="SpoVT-AbrB" evidence="2">
    <location>
        <begin position="1"/>
        <end position="43"/>
    </location>
</feature>
<keyword evidence="1 3" id="KW-0238">DNA-binding</keyword>
<name>A0ABT8S6Y7_9BURK</name>
<dbReference type="GO" id="GO:0003677">
    <property type="term" value="F:DNA binding"/>
    <property type="evidence" value="ECO:0007669"/>
    <property type="project" value="UniProtKB-KW"/>
</dbReference>